<evidence type="ECO:0000313" key="2">
    <source>
        <dbReference type="EMBL" id="KJA20851.1"/>
    </source>
</evidence>
<gene>
    <name evidence="2" type="ORF">HYPSUDRAFT_203444</name>
</gene>
<sequence>MPHEAGPATSSRLSAARRHRGGELLCGACAATRSAAEARIYTAPLVAGVPPRTVRRTAPRVDSARAAHLSQPTRRSSLGRCPPRVLEAPGNNVTYGKRVAQAQAQRNRLARGLPSPVAQPLPLPSSARRNCPASSRIRAHIIMRLICVRRDARSLQFELHHGFTLTTGVHGAICA</sequence>
<accession>A0A0D2NWI2</accession>
<proteinExistence type="predicted"/>
<dbReference type="EMBL" id="KN817563">
    <property type="protein sequence ID" value="KJA20851.1"/>
    <property type="molecule type" value="Genomic_DNA"/>
</dbReference>
<protein>
    <submittedName>
        <fullName evidence="2">Uncharacterized protein</fullName>
    </submittedName>
</protein>
<dbReference type="Proteomes" id="UP000054270">
    <property type="component" value="Unassembled WGS sequence"/>
</dbReference>
<keyword evidence="3" id="KW-1185">Reference proteome</keyword>
<evidence type="ECO:0000313" key="3">
    <source>
        <dbReference type="Proteomes" id="UP000054270"/>
    </source>
</evidence>
<dbReference type="AlphaFoldDB" id="A0A0D2NWI2"/>
<name>A0A0D2NWI2_HYPSF</name>
<reference evidence="3" key="1">
    <citation type="submission" date="2014-04" db="EMBL/GenBank/DDBJ databases">
        <title>Evolutionary Origins and Diversification of the Mycorrhizal Mutualists.</title>
        <authorList>
            <consortium name="DOE Joint Genome Institute"/>
            <consortium name="Mycorrhizal Genomics Consortium"/>
            <person name="Kohler A."/>
            <person name="Kuo A."/>
            <person name="Nagy L.G."/>
            <person name="Floudas D."/>
            <person name="Copeland A."/>
            <person name="Barry K.W."/>
            <person name="Cichocki N."/>
            <person name="Veneault-Fourrey C."/>
            <person name="LaButti K."/>
            <person name="Lindquist E.A."/>
            <person name="Lipzen A."/>
            <person name="Lundell T."/>
            <person name="Morin E."/>
            <person name="Murat C."/>
            <person name="Riley R."/>
            <person name="Ohm R."/>
            <person name="Sun H."/>
            <person name="Tunlid A."/>
            <person name="Henrissat B."/>
            <person name="Grigoriev I.V."/>
            <person name="Hibbett D.S."/>
            <person name="Martin F."/>
        </authorList>
    </citation>
    <scope>NUCLEOTIDE SEQUENCE [LARGE SCALE GENOMIC DNA]</scope>
    <source>
        <strain evidence="3">FD-334 SS-4</strain>
    </source>
</reference>
<organism evidence="2 3">
    <name type="scientific">Hypholoma sublateritium (strain FD-334 SS-4)</name>
    <dbReference type="NCBI Taxonomy" id="945553"/>
    <lineage>
        <taxon>Eukaryota</taxon>
        <taxon>Fungi</taxon>
        <taxon>Dikarya</taxon>
        <taxon>Basidiomycota</taxon>
        <taxon>Agaricomycotina</taxon>
        <taxon>Agaricomycetes</taxon>
        <taxon>Agaricomycetidae</taxon>
        <taxon>Agaricales</taxon>
        <taxon>Agaricineae</taxon>
        <taxon>Strophariaceae</taxon>
        <taxon>Hypholoma</taxon>
    </lineage>
</organism>
<evidence type="ECO:0000256" key="1">
    <source>
        <dbReference type="SAM" id="MobiDB-lite"/>
    </source>
</evidence>
<feature type="region of interest" description="Disordered" evidence="1">
    <location>
        <begin position="60"/>
        <end position="80"/>
    </location>
</feature>